<dbReference type="AlphaFoldDB" id="A0A511XKS1"/>
<proteinExistence type="predicted"/>
<gene>
    <name evidence="1" type="ORF">AOE01nite_17640</name>
</gene>
<accession>A0A511XKS1</accession>
<evidence type="ECO:0000313" key="2">
    <source>
        <dbReference type="Proteomes" id="UP000321746"/>
    </source>
</evidence>
<comment type="caution">
    <text evidence="1">The sequence shown here is derived from an EMBL/GenBank/DDBJ whole genome shotgun (WGS) entry which is preliminary data.</text>
</comment>
<organism evidence="1 2">
    <name type="scientific">Acetobacter oeni</name>
    <dbReference type="NCBI Taxonomy" id="304077"/>
    <lineage>
        <taxon>Bacteria</taxon>
        <taxon>Pseudomonadati</taxon>
        <taxon>Pseudomonadota</taxon>
        <taxon>Alphaproteobacteria</taxon>
        <taxon>Acetobacterales</taxon>
        <taxon>Acetobacteraceae</taxon>
        <taxon>Acetobacter</taxon>
    </lineage>
</organism>
<protein>
    <submittedName>
        <fullName evidence="1">Uncharacterized protein</fullName>
    </submittedName>
</protein>
<name>A0A511XKS1_9PROT</name>
<dbReference type="Proteomes" id="UP000321746">
    <property type="component" value="Unassembled WGS sequence"/>
</dbReference>
<sequence length="58" mass="6067">MSGGGQTGKEPEQTGDTATFESIDFFAAFELNAYAAVFSGGSESNKGTHIDADAHWIP</sequence>
<reference evidence="1 2" key="1">
    <citation type="submission" date="2019-07" db="EMBL/GenBank/DDBJ databases">
        <title>Whole genome shotgun sequence of Acetobacter oeni NBRC 105207.</title>
        <authorList>
            <person name="Hosoyama A."/>
            <person name="Uohara A."/>
            <person name="Ohji S."/>
            <person name="Ichikawa N."/>
        </authorList>
    </citation>
    <scope>NUCLEOTIDE SEQUENCE [LARGE SCALE GENOMIC DNA]</scope>
    <source>
        <strain evidence="1 2">NBRC 105207</strain>
    </source>
</reference>
<keyword evidence="2" id="KW-1185">Reference proteome</keyword>
<evidence type="ECO:0000313" key="1">
    <source>
        <dbReference type="EMBL" id="GEN63540.1"/>
    </source>
</evidence>
<dbReference type="EMBL" id="BJYG01000021">
    <property type="protein sequence ID" value="GEN63540.1"/>
    <property type="molecule type" value="Genomic_DNA"/>
</dbReference>